<reference evidence="1" key="1">
    <citation type="submission" date="2022-04" db="EMBL/GenBank/DDBJ databases">
        <title>Carnegiea gigantea Genome sequencing and assembly v2.</title>
        <authorList>
            <person name="Copetti D."/>
            <person name="Sanderson M.J."/>
            <person name="Burquez A."/>
            <person name="Wojciechowski M.F."/>
        </authorList>
    </citation>
    <scope>NUCLEOTIDE SEQUENCE</scope>
    <source>
        <strain evidence="1">SGP5-SGP5p</strain>
        <tissue evidence="1">Aerial part</tissue>
    </source>
</reference>
<dbReference type="Proteomes" id="UP001153076">
    <property type="component" value="Unassembled WGS sequence"/>
</dbReference>
<organism evidence="1 2">
    <name type="scientific">Carnegiea gigantea</name>
    <dbReference type="NCBI Taxonomy" id="171969"/>
    <lineage>
        <taxon>Eukaryota</taxon>
        <taxon>Viridiplantae</taxon>
        <taxon>Streptophyta</taxon>
        <taxon>Embryophyta</taxon>
        <taxon>Tracheophyta</taxon>
        <taxon>Spermatophyta</taxon>
        <taxon>Magnoliopsida</taxon>
        <taxon>eudicotyledons</taxon>
        <taxon>Gunneridae</taxon>
        <taxon>Pentapetalae</taxon>
        <taxon>Caryophyllales</taxon>
        <taxon>Cactineae</taxon>
        <taxon>Cactaceae</taxon>
        <taxon>Cactoideae</taxon>
        <taxon>Echinocereeae</taxon>
        <taxon>Carnegiea</taxon>
    </lineage>
</organism>
<evidence type="ECO:0000313" key="1">
    <source>
        <dbReference type="EMBL" id="KAJ8436374.1"/>
    </source>
</evidence>
<accession>A0A9Q1K4K3</accession>
<sequence length="168" mass="18979">MAFMNPGLLLKQYHPKSPVSLGALWTICTRLNARAVQRESETVVESRVINRYTFSGRRVHIHIRLRDYKGVPRRQEVLLLDGREQPFLLSTDFPGVVGPSWDEELVDAPFEDECLGDLSEEEEDDPPESAIVISHGYRTSTSRLRILGVEEYSQLDDEGVPGSKRGIA</sequence>
<keyword evidence="2" id="KW-1185">Reference proteome</keyword>
<dbReference type="EMBL" id="JAKOGI010000347">
    <property type="protein sequence ID" value="KAJ8436374.1"/>
    <property type="molecule type" value="Genomic_DNA"/>
</dbReference>
<gene>
    <name evidence="1" type="ORF">Cgig2_032195</name>
</gene>
<name>A0A9Q1K4K3_9CARY</name>
<comment type="caution">
    <text evidence="1">The sequence shown here is derived from an EMBL/GenBank/DDBJ whole genome shotgun (WGS) entry which is preliminary data.</text>
</comment>
<proteinExistence type="predicted"/>
<protein>
    <submittedName>
        <fullName evidence="1">Uncharacterized protein</fullName>
    </submittedName>
</protein>
<evidence type="ECO:0000313" key="2">
    <source>
        <dbReference type="Proteomes" id="UP001153076"/>
    </source>
</evidence>
<dbReference type="AlphaFoldDB" id="A0A9Q1K4K3"/>